<sequence>MKKGHFGQSKGRLWGFSMEMEEVVRRIKLGPGGGGGGGGGARRRKLGPGGGGGGADIISALPEDLLLQVLVRLRCAGAAARTSVLSRRWRGLWTSLPDLVFRGVALGSLQAALASVQAAAGPGVTLLDMCVPDALLHSVRESDMPPLLHAAAALSPVELRLAVGKGTQRLYLEVEVPRLPRAASVELRGLDLVFAAPRGSWLGFPALERLALTGCRANLTDLVLRCPRLRVFRLREDHGAHHMNIIIRSSSLQDLDVDTRIPFTYRIDIRAPALKRLAMLFSTSDKIIVLVSVLAPMLETVSWRCTYSTVSARLGLWGLSAVRLQTAENNGQLPPHVNVLSLFAAADDSYDFPEEVSLMTEIEKHMVTHFSVLELHVETLGHVFGAFALHILGMDQISTAIQSLKVILLSSEDDEACPENCPCEEPSNWRSQTISLTNLEKVEIEGFQGEGHELDFLKLVFRCAPMLKTMSVRLSDEVTASNDDCCKKIHDVFKMYPFVQCNVIVDLSPESRDSSYSGAST</sequence>
<dbReference type="Gramene" id="TraesLDM4D03G02565320.1">
    <property type="protein sequence ID" value="TraesLDM4D03G02565320.1"/>
    <property type="gene ID" value="TraesLDM4D03G02565320"/>
</dbReference>
<dbReference type="Gramene" id="TraesCAD_scaffold_021956_01G000100.1">
    <property type="protein sequence ID" value="TraesCAD_scaffold_021956_01G000100.1"/>
    <property type="gene ID" value="TraesCAD_scaffold_021956_01G000100"/>
</dbReference>
<dbReference type="RefSeq" id="XP_044377185.1">
    <property type="nucleotide sequence ID" value="XM_044521250.1"/>
</dbReference>
<dbReference type="OrthoDB" id="690108at2759"/>
<dbReference type="Gramene" id="TraesARI4D03G02602810.1">
    <property type="protein sequence ID" value="TraesARI4D03G02602810.1"/>
    <property type="gene ID" value="TraesARI4D03G02602810"/>
</dbReference>
<reference evidence="4" key="2">
    <citation type="submission" date="2018-10" db="UniProtKB">
        <authorList>
            <consortium name="EnsemblPlants"/>
        </authorList>
    </citation>
    <scope>IDENTIFICATION</scope>
</reference>
<dbReference type="KEGG" id="taes:123099108"/>
<dbReference type="Gramene" id="TraesLAC4D03G02513750.2">
    <property type="protein sequence ID" value="TraesLAC4D03G02513750.2"/>
    <property type="gene ID" value="TraesLAC4D03G02513750"/>
</dbReference>
<dbReference type="InterPro" id="IPR036047">
    <property type="entry name" value="F-box-like_dom_sf"/>
</dbReference>
<dbReference type="Gramene" id="TraesNOR4D03G02580260.1">
    <property type="protein sequence ID" value="TraesNOR4D03G02580260.1"/>
    <property type="gene ID" value="TraesNOR4D03G02580260"/>
</dbReference>
<dbReference type="Gramene" id="TraesCLE_scaffold_023882_01G000100.1">
    <property type="protein sequence ID" value="TraesCLE_scaffold_023882_01G000100.1"/>
    <property type="gene ID" value="TraesCLE_scaffold_023882_01G000100"/>
</dbReference>
<feature type="domain" description="F-box" evidence="2">
    <location>
        <begin position="58"/>
        <end position="97"/>
    </location>
</feature>
<dbReference type="Gramene" id="TraesWEE_scaffold_020257_01G001100.1">
    <property type="protein sequence ID" value="TraesWEE_scaffold_020257_01G001100.1"/>
    <property type="gene ID" value="TraesWEE_scaffold_020257_01G001100"/>
</dbReference>
<dbReference type="AlphaFoldDB" id="A0A3B6U6R1"/>
<dbReference type="Pfam" id="PF00646">
    <property type="entry name" value="F-box"/>
    <property type="match status" value="1"/>
</dbReference>
<evidence type="ECO:0000313" key="5">
    <source>
        <dbReference type="Proteomes" id="UP000019116"/>
    </source>
</evidence>
<protein>
    <submittedName>
        <fullName evidence="4">Uncharacterized protein</fullName>
    </submittedName>
</protein>
<dbReference type="PANTHER" id="PTHR34709:SF39">
    <property type="entry name" value="F-BOX DOMAIN-CONTAINING PROTEIN"/>
    <property type="match status" value="1"/>
</dbReference>
<evidence type="ECO:0000259" key="3">
    <source>
        <dbReference type="Pfam" id="PF08387"/>
    </source>
</evidence>
<feature type="region of interest" description="Disordered" evidence="1">
    <location>
        <begin position="29"/>
        <end position="48"/>
    </location>
</feature>
<keyword evidence="5" id="KW-1185">Reference proteome</keyword>
<evidence type="ECO:0000256" key="1">
    <source>
        <dbReference type="SAM" id="MobiDB-lite"/>
    </source>
</evidence>
<dbReference type="Gramene" id="TraesROB_scaffold_078966_01G000100.1">
    <property type="protein sequence ID" value="TraesROB_scaffold_078966_01G000100.1"/>
    <property type="gene ID" value="TraesROB_scaffold_078966_01G000100"/>
</dbReference>
<gene>
    <name evidence="4" type="primary">LOC123099108</name>
</gene>
<dbReference type="Gramene" id="TraesPARA_EIv1.0_1495790.2">
    <property type="protein sequence ID" value="TraesPARA_EIv1.0_1495790.2.CDS"/>
    <property type="gene ID" value="TraesPARA_EIv1.0_1495790"/>
</dbReference>
<dbReference type="Gramene" id="TraesNOR4D03G02580260.2">
    <property type="protein sequence ID" value="TraesNOR4D03G02580260.2"/>
    <property type="gene ID" value="TraesNOR4D03G02580260"/>
</dbReference>
<dbReference type="InterPro" id="IPR055312">
    <property type="entry name" value="FBL15-like"/>
</dbReference>
<reference evidence="4" key="1">
    <citation type="submission" date="2018-08" db="EMBL/GenBank/DDBJ databases">
        <authorList>
            <person name="Rossello M."/>
        </authorList>
    </citation>
    <scope>NUCLEOTIDE SEQUENCE [LARGE SCALE GENOMIC DNA]</scope>
    <source>
        <strain evidence="4">cv. Chinese Spring</strain>
    </source>
</reference>
<dbReference type="Proteomes" id="UP000019116">
    <property type="component" value="Chromosome Un"/>
</dbReference>
<accession>A0A3B6U6R1</accession>
<organism evidence="4">
    <name type="scientific">Triticum aestivum</name>
    <name type="common">Wheat</name>
    <dbReference type="NCBI Taxonomy" id="4565"/>
    <lineage>
        <taxon>Eukaryota</taxon>
        <taxon>Viridiplantae</taxon>
        <taxon>Streptophyta</taxon>
        <taxon>Embryophyta</taxon>
        <taxon>Tracheophyta</taxon>
        <taxon>Spermatophyta</taxon>
        <taxon>Magnoliopsida</taxon>
        <taxon>Liliopsida</taxon>
        <taxon>Poales</taxon>
        <taxon>Poaceae</taxon>
        <taxon>BOP clade</taxon>
        <taxon>Pooideae</taxon>
        <taxon>Triticodae</taxon>
        <taxon>Triticeae</taxon>
        <taxon>Triticinae</taxon>
        <taxon>Triticum</taxon>
    </lineage>
</organism>
<dbReference type="Gramene" id="TraesSYM4D03G02590560.2">
    <property type="protein sequence ID" value="TraesSYM4D03G02590560.2"/>
    <property type="gene ID" value="TraesSYM4D03G02590560"/>
</dbReference>
<dbReference type="Gramene" id="TraesCSU02G138500.1">
    <property type="protein sequence ID" value="TraesCSU02G138500.1"/>
    <property type="gene ID" value="TraesCSU02G138500"/>
</dbReference>
<dbReference type="Gramene" id="TraesMAC4D03G02558340.2">
    <property type="protein sequence ID" value="TraesMAC4D03G02558340.2"/>
    <property type="gene ID" value="TraesMAC4D03G02558340"/>
</dbReference>
<dbReference type="Pfam" id="PF08387">
    <property type="entry name" value="FBD"/>
    <property type="match status" value="1"/>
</dbReference>
<dbReference type="GeneID" id="123099108"/>
<dbReference type="PANTHER" id="PTHR34709">
    <property type="entry name" value="OS10G0396666 PROTEIN"/>
    <property type="match status" value="1"/>
</dbReference>
<dbReference type="RefSeq" id="XP_044377184.1">
    <property type="nucleotide sequence ID" value="XM_044521249.1"/>
</dbReference>
<feature type="compositionally biased region" description="Gly residues" evidence="1">
    <location>
        <begin position="30"/>
        <end position="40"/>
    </location>
</feature>
<proteinExistence type="predicted"/>
<feature type="domain" description="FBD" evidence="3">
    <location>
        <begin position="436"/>
        <end position="471"/>
    </location>
</feature>
<dbReference type="InterPro" id="IPR001810">
    <property type="entry name" value="F-box_dom"/>
</dbReference>
<dbReference type="EnsemblPlants" id="TraesCSU02G138500.1">
    <property type="protein sequence ID" value="TraesCSU02G138500.1"/>
    <property type="gene ID" value="TraesCSU02G138500"/>
</dbReference>
<dbReference type="Gramene" id="TraesPARA_EIv1.0_1495790.1">
    <property type="protein sequence ID" value="TraesPARA_EIv1.0_1495790.1.CDS"/>
    <property type="gene ID" value="TraesPARA_EIv1.0_1495790"/>
</dbReference>
<evidence type="ECO:0000313" key="4">
    <source>
        <dbReference type="EnsemblPlants" id="TraesCSU02G138500.1"/>
    </source>
</evidence>
<dbReference type="SUPFAM" id="SSF81383">
    <property type="entry name" value="F-box domain"/>
    <property type="match status" value="1"/>
</dbReference>
<evidence type="ECO:0000259" key="2">
    <source>
        <dbReference type="Pfam" id="PF00646"/>
    </source>
</evidence>
<dbReference type="InterPro" id="IPR006566">
    <property type="entry name" value="FBD"/>
</dbReference>
<name>A0A3B6U6R1_WHEAT</name>